<reference evidence="2 3" key="1">
    <citation type="journal article" date="2017" name="J. Antimicrob. Chemother.">
        <title>Characterization of the population structure, drug resistance mechanisms and plasmids of the community-associated Enterobacter cloacae complex in China.</title>
        <authorList>
            <person name="Zhou K."/>
            <person name="Yu W."/>
            <person name="Cao X."/>
            <person name="Shen P."/>
            <person name="Lu H."/>
            <person name="Luo Q."/>
            <person name="Rossen J.W.A."/>
            <person name="Xiao Y."/>
        </authorList>
    </citation>
    <scope>NUCLEOTIDE SEQUENCE [LARGE SCALE GENOMIC DNA]</scope>
    <source>
        <strain evidence="2 3">ECC904</strain>
    </source>
</reference>
<dbReference type="EMBL" id="NEEW01000006">
    <property type="protein sequence ID" value="PJD84251.1"/>
    <property type="molecule type" value="Genomic_DNA"/>
</dbReference>
<feature type="region of interest" description="Disordered" evidence="1">
    <location>
        <begin position="1"/>
        <end position="60"/>
    </location>
</feature>
<evidence type="ECO:0000256" key="1">
    <source>
        <dbReference type="SAM" id="MobiDB-lite"/>
    </source>
</evidence>
<dbReference type="Proteomes" id="UP000229974">
    <property type="component" value="Unassembled WGS sequence"/>
</dbReference>
<protein>
    <submittedName>
        <fullName evidence="2">Uncharacterized protein</fullName>
    </submittedName>
</protein>
<name>A0A2J0PXQ2_9ENTR</name>
<gene>
    <name evidence="2" type="ORF">B9Q30_13940</name>
</gene>
<comment type="caution">
    <text evidence="2">The sequence shown here is derived from an EMBL/GenBank/DDBJ whole genome shotgun (WGS) entry which is preliminary data.</text>
</comment>
<accession>A0A2J0PXQ2</accession>
<organism evidence="2 3">
    <name type="scientific">Enterobacter hormaechei</name>
    <dbReference type="NCBI Taxonomy" id="158836"/>
    <lineage>
        <taxon>Bacteria</taxon>
        <taxon>Pseudomonadati</taxon>
        <taxon>Pseudomonadota</taxon>
        <taxon>Gammaproteobacteria</taxon>
        <taxon>Enterobacterales</taxon>
        <taxon>Enterobacteriaceae</taxon>
        <taxon>Enterobacter</taxon>
        <taxon>Enterobacter cloacae complex</taxon>
    </lineage>
</organism>
<evidence type="ECO:0000313" key="2">
    <source>
        <dbReference type="EMBL" id="PJD84251.1"/>
    </source>
</evidence>
<sequence length="60" mass="6919">MTPQEGLRMKQSGSRRMRKGHLQEGEREPVRMVGGSGWPGRFRMKPTHQDDVSRKQKVKG</sequence>
<evidence type="ECO:0000313" key="3">
    <source>
        <dbReference type="Proteomes" id="UP000229974"/>
    </source>
</evidence>
<dbReference type="KEGG" id="ehm:AB284_07790"/>
<proteinExistence type="predicted"/>
<feature type="compositionally biased region" description="Basic and acidic residues" evidence="1">
    <location>
        <begin position="21"/>
        <end position="30"/>
    </location>
</feature>
<dbReference type="STRING" id="301102.BFV66_17565"/>
<dbReference type="AlphaFoldDB" id="A0A2J0PXQ2"/>